<sequence length="111" mass="12571">MSFTKNWVNQQENKEELQDLMKALVEEGGLQRASEGIAKKLASTGDFQELSTDQKSVFDKYIQPNLVINCANPDCENEIEMHLVADAIRYGRDDALCAHCNYVINDMPDNM</sequence>
<evidence type="ECO:0000313" key="2">
    <source>
        <dbReference type="Proteomes" id="UP000216885"/>
    </source>
</evidence>
<proteinExistence type="predicted"/>
<accession>A0A261U5G7</accession>
<dbReference type="EMBL" id="NEVQ01000013">
    <property type="protein sequence ID" value="OZI56727.1"/>
    <property type="molecule type" value="Genomic_DNA"/>
</dbReference>
<keyword evidence="2" id="KW-1185">Reference proteome</keyword>
<dbReference type="Proteomes" id="UP000216885">
    <property type="component" value="Unassembled WGS sequence"/>
</dbReference>
<organism evidence="1 2">
    <name type="scientific">Bordetella genomosp. 4</name>
    <dbReference type="NCBI Taxonomy" id="463044"/>
    <lineage>
        <taxon>Bacteria</taxon>
        <taxon>Pseudomonadati</taxon>
        <taxon>Pseudomonadota</taxon>
        <taxon>Betaproteobacteria</taxon>
        <taxon>Burkholderiales</taxon>
        <taxon>Alcaligenaceae</taxon>
        <taxon>Bordetella</taxon>
    </lineage>
</organism>
<dbReference type="AlphaFoldDB" id="A0A261U5G7"/>
<gene>
    <name evidence="1" type="ORF">CAL20_15105</name>
</gene>
<name>A0A261U5G7_9BORD</name>
<protein>
    <submittedName>
        <fullName evidence="1">Uncharacterized protein</fullName>
    </submittedName>
</protein>
<reference evidence="1 2" key="1">
    <citation type="submission" date="2017-05" db="EMBL/GenBank/DDBJ databases">
        <title>Complete and WGS of Bordetella genogroups.</title>
        <authorList>
            <person name="Spilker T."/>
            <person name="LiPuma J."/>
        </authorList>
    </citation>
    <scope>NUCLEOTIDE SEQUENCE [LARGE SCALE GENOMIC DNA]</scope>
    <source>
        <strain evidence="1 2">AU9919</strain>
    </source>
</reference>
<evidence type="ECO:0000313" key="1">
    <source>
        <dbReference type="EMBL" id="OZI56727.1"/>
    </source>
</evidence>
<dbReference type="RefSeq" id="WP_094838241.1">
    <property type="nucleotide sequence ID" value="NZ_NEVQ01000013.1"/>
</dbReference>
<comment type="caution">
    <text evidence="1">The sequence shown here is derived from an EMBL/GenBank/DDBJ whole genome shotgun (WGS) entry which is preliminary data.</text>
</comment>